<dbReference type="RefSeq" id="WP_310265274.1">
    <property type="nucleotide sequence ID" value="NZ_JAVDXU010000002.1"/>
</dbReference>
<protein>
    <submittedName>
        <fullName evidence="1">Uncharacterized protein</fullName>
    </submittedName>
</protein>
<comment type="caution">
    <text evidence="1">The sequence shown here is derived from an EMBL/GenBank/DDBJ whole genome shotgun (WGS) entry which is preliminary data.</text>
</comment>
<dbReference type="EMBL" id="JAVDXU010000002">
    <property type="protein sequence ID" value="MDR7269910.1"/>
    <property type="molecule type" value="Genomic_DNA"/>
</dbReference>
<dbReference type="Proteomes" id="UP001180453">
    <property type="component" value="Unassembled WGS sequence"/>
</dbReference>
<evidence type="ECO:0000313" key="1">
    <source>
        <dbReference type="EMBL" id="MDR7269910.1"/>
    </source>
</evidence>
<name>A0ABU1YM32_ROSSA</name>
<gene>
    <name evidence="1" type="ORF">J2X20_002568</name>
</gene>
<proteinExistence type="predicted"/>
<sequence>MAALPVTIALKNIKCKIETDEVGSDEPYVLVTAVDLGNPLLPNAEVTLYGPWSDVDEGETHGTQPLQPGINPSDMPFIVWRKNAWGPSGSAKAIPNLGNAVILVSMMEHDDGKPGTARELVKGAVVSSLAASAGMTRAQRVTKLKADINGALGIPTGFPNFDDRVGTTQELALSANLLDVAAGPKTKTLTIVGDGGKYEVTFVVTKG</sequence>
<reference evidence="1 2" key="1">
    <citation type="submission" date="2023-07" db="EMBL/GenBank/DDBJ databases">
        <title>Sorghum-associated microbial communities from plants grown in Nebraska, USA.</title>
        <authorList>
            <person name="Schachtman D."/>
        </authorList>
    </citation>
    <scope>NUCLEOTIDE SEQUENCE [LARGE SCALE GENOMIC DNA]</scope>
    <source>
        <strain evidence="1 2">BE314</strain>
    </source>
</reference>
<keyword evidence="2" id="KW-1185">Reference proteome</keyword>
<evidence type="ECO:0000313" key="2">
    <source>
        <dbReference type="Proteomes" id="UP001180453"/>
    </source>
</evidence>
<organism evidence="1 2">
    <name type="scientific">Roseateles saccharophilus</name>
    <name type="common">Pseudomonas saccharophila</name>
    <dbReference type="NCBI Taxonomy" id="304"/>
    <lineage>
        <taxon>Bacteria</taxon>
        <taxon>Pseudomonadati</taxon>
        <taxon>Pseudomonadota</taxon>
        <taxon>Betaproteobacteria</taxon>
        <taxon>Burkholderiales</taxon>
        <taxon>Sphaerotilaceae</taxon>
        <taxon>Roseateles</taxon>
    </lineage>
</organism>
<accession>A0ABU1YM32</accession>